<comment type="function">
    <text evidence="5">One of two assembly initiator proteins, it binds directly to the 5'-end of the 23S rRNA, where it nucleates assembly of the 50S subunit.</text>
</comment>
<name>A0A2K8NY90_9MOLU</name>
<keyword evidence="5" id="KW-0694">RNA-binding</keyword>
<accession>A0A2K8NY90</accession>
<dbReference type="GO" id="GO:0019843">
    <property type="term" value="F:rRNA binding"/>
    <property type="evidence" value="ECO:0007669"/>
    <property type="project" value="UniProtKB-UniRule"/>
</dbReference>
<comment type="function">
    <text evidence="5">One of the proteins that surrounds the polypeptide exit tunnel on the outside of the subunit.</text>
</comment>
<protein>
    <recommendedName>
        <fullName evidence="4 5">Large ribosomal subunit protein uL24</fullName>
    </recommendedName>
</protein>
<keyword evidence="2 5" id="KW-0689">Ribosomal protein</keyword>
<keyword evidence="9" id="KW-1185">Reference proteome</keyword>
<evidence type="ECO:0000313" key="8">
    <source>
        <dbReference type="EMBL" id="ATZ18526.1"/>
    </source>
</evidence>
<dbReference type="Pfam" id="PF17136">
    <property type="entry name" value="ribosomal_L24"/>
    <property type="match status" value="1"/>
</dbReference>
<evidence type="ECO:0000256" key="5">
    <source>
        <dbReference type="HAMAP-Rule" id="MF_01326"/>
    </source>
</evidence>
<evidence type="ECO:0000259" key="7">
    <source>
        <dbReference type="SMART" id="SM00739"/>
    </source>
</evidence>
<dbReference type="InterPro" id="IPR005825">
    <property type="entry name" value="Ribosomal_uL24_CS"/>
</dbReference>
<evidence type="ECO:0000256" key="3">
    <source>
        <dbReference type="ARBA" id="ARBA00023274"/>
    </source>
</evidence>
<dbReference type="GO" id="GO:0006412">
    <property type="term" value="P:translation"/>
    <property type="evidence" value="ECO:0007669"/>
    <property type="project" value="UniProtKB-UniRule"/>
</dbReference>
<dbReference type="InterPro" id="IPR005824">
    <property type="entry name" value="KOW"/>
</dbReference>
<evidence type="ECO:0000256" key="2">
    <source>
        <dbReference type="ARBA" id="ARBA00022980"/>
    </source>
</evidence>
<proteinExistence type="inferred from homology"/>
<dbReference type="SMART" id="SM00739">
    <property type="entry name" value="KOW"/>
    <property type="match status" value="1"/>
</dbReference>
<gene>
    <name evidence="5 8" type="primary">rplX</name>
    <name evidence="8" type="ORF">ESOMN_v1c01410</name>
</gene>
<dbReference type="InterPro" id="IPR008991">
    <property type="entry name" value="Translation_prot_SH3-like_sf"/>
</dbReference>
<dbReference type="SUPFAM" id="SSF50104">
    <property type="entry name" value="Translation proteins SH3-like domain"/>
    <property type="match status" value="1"/>
</dbReference>
<dbReference type="GO" id="GO:0003735">
    <property type="term" value="F:structural constituent of ribosome"/>
    <property type="evidence" value="ECO:0007669"/>
    <property type="project" value="InterPro"/>
</dbReference>
<dbReference type="GO" id="GO:1990904">
    <property type="term" value="C:ribonucleoprotein complex"/>
    <property type="evidence" value="ECO:0007669"/>
    <property type="project" value="UniProtKB-KW"/>
</dbReference>
<evidence type="ECO:0000256" key="1">
    <source>
        <dbReference type="ARBA" id="ARBA00010618"/>
    </source>
</evidence>
<dbReference type="Proteomes" id="UP000232230">
    <property type="component" value="Chromosome"/>
</dbReference>
<dbReference type="InterPro" id="IPR057264">
    <property type="entry name" value="Ribosomal_uL24_C"/>
</dbReference>
<dbReference type="PROSITE" id="PS01108">
    <property type="entry name" value="RIBOSOMAL_L24"/>
    <property type="match status" value="1"/>
</dbReference>
<dbReference type="InterPro" id="IPR014722">
    <property type="entry name" value="Rib_uL2_dom2"/>
</dbReference>
<dbReference type="InterPro" id="IPR003256">
    <property type="entry name" value="Ribosomal_uL24"/>
</dbReference>
<dbReference type="RefSeq" id="WP_024863788.1">
    <property type="nucleotide sequence ID" value="NZ_CP024965.1"/>
</dbReference>
<dbReference type="NCBIfam" id="TIGR01079">
    <property type="entry name" value="rplX_bact"/>
    <property type="match status" value="1"/>
</dbReference>
<keyword evidence="5" id="KW-0699">rRNA-binding</keyword>
<dbReference type="PANTHER" id="PTHR12903">
    <property type="entry name" value="MITOCHONDRIAL RIBOSOMAL PROTEIN L24"/>
    <property type="match status" value="1"/>
</dbReference>
<evidence type="ECO:0000313" key="9">
    <source>
        <dbReference type="Proteomes" id="UP000232230"/>
    </source>
</evidence>
<sequence>MAKSKLLKGDIVKVISGSRKGESGPITSLSKDKKFVTVQGIDVIKHVKPSQTDTEGGIKKVPAKLNASNVGLLDPKQKESTTRVGYSIENGKKVRIAKKSNSQVK</sequence>
<evidence type="ECO:0000256" key="4">
    <source>
        <dbReference type="ARBA" id="ARBA00035206"/>
    </source>
</evidence>
<organism evidence="8 9">
    <name type="scientific">Williamsoniiplasma somnilux</name>
    <dbReference type="NCBI Taxonomy" id="215578"/>
    <lineage>
        <taxon>Bacteria</taxon>
        <taxon>Bacillati</taxon>
        <taxon>Mycoplasmatota</taxon>
        <taxon>Mollicutes</taxon>
        <taxon>Entomoplasmatales</taxon>
        <taxon>Williamsoniiplasma</taxon>
    </lineage>
</organism>
<dbReference type="HAMAP" id="MF_01326_B">
    <property type="entry name" value="Ribosomal_uL24_B"/>
    <property type="match status" value="1"/>
</dbReference>
<reference evidence="8 9" key="1">
    <citation type="submission" date="2017-11" db="EMBL/GenBank/DDBJ databases">
        <title>Genome sequence of Entomoplasma somnilux PYAN-1 (ATCC 49194).</title>
        <authorList>
            <person name="Lo W.-S."/>
            <person name="Gasparich G.E."/>
            <person name="Kuo C.-H."/>
        </authorList>
    </citation>
    <scope>NUCLEOTIDE SEQUENCE [LARGE SCALE GENOMIC DNA]</scope>
    <source>
        <strain evidence="8 9">PYAN-1</strain>
    </source>
</reference>
<dbReference type="CDD" id="cd06089">
    <property type="entry name" value="KOW_RPL26"/>
    <property type="match status" value="1"/>
</dbReference>
<dbReference type="GO" id="GO:0005840">
    <property type="term" value="C:ribosome"/>
    <property type="evidence" value="ECO:0007669"/>
    <property type="project" value="UniProtKB-KW"/>
</dbReference>
<dbReference type="KEGG" id="esx:ESOMN_v1c01410"/>
<feature type="domain" description="KOW" evidence="7">
    <location>
        <begin position="5"/>
        <end position="32"/>
    </location>
</feature>
<comment type="similarity">
    <text evidence="1 5 6">Belongs to the universal ribosomal protein uL24 family.</text>
</comment>
<dbReference type="Pfam" id="PF00467">
    <property type="entry name" value="KOW"/>
    <property type="match status" value="1"/>
</dbReference>
<keyword evidence="3 5" id="KW-0687">Ribonucleoprotein</keyword>
<dbReference type="Gene3D" id="2.30.30.30">
    <property type="match status" value="1"/>
</dbReference>
<evidence type="ECO:0000256" key="6">
    <source>
        <dbReference type="RuleBase" id="RU003477"/>
    </source>
</evidence>
<comment type="subunit">
    <text evidence="5">Part of the 50S ribosomal subunit.</text>
</comment>
<dbReference type="InterPro" id="IPR041988">
    <property type="entry name" value="Ribosomal_uL24_KOW"/>
</dbReference>
<dbReference type="EMBL" id="CP024965">
    <property type="protein sequence ID" value="ATZ18526.1"/>
    <property type="molecule type" value="Genomic_DNA"/>
</dbReference>
<dbReference type="AlphaFoldDB" id="A0A2K8NY90"/>